<feature type="non-terminal residue" evidence="1">
    <location>
        <position position="1"/>
    </location>
</feature>
<comment type="caution">
    <text evidence="1">The sequence shown here is derived from an EMBL/GenBank/DDBJ whole genome shotgun (WGS) entry which is preliminary data.</text>
</comment>
<dbReference type="RefSeq" id="WP_350792754.1">
    <property type="nucleotide sequence ID" value="NZ_JBEPEK010000990.1"/>
</dbReference>
<evidence type="ECO:0000313" key="1">
    <source>
        <dbReference type="EMBL" id="MER7187989.1"/>
    </source>
</evidence>
<dbReference type="EMBL" id="JBEPEK010000990">
    <property type="protein sequence ID" value="MER7187989.1"/>
    <property type="molecule type" value="Genomic_DNA"/>
</dbReference>
<evidence type="ECO:0000313" key="2">
    <source>
        <dbReference type="Proteomes" id="UP001474181"/>
    </source>
</evidence>
<evidence type="ECO:0008006" key="3">
    <source>
        <dbReference type="Google" id="ProtNLM"/>
    </source>
</evidence>
<accession>A0ABV1XG13</accession>
<protein>
    <recommendedName>
        <fullName evidence="3">Condensation domain-containing protein</fullName>
    </recommendedName>
</protein>
<gene>
    <name evidence="1" type="ORF">ABT404_52510</name>
</gene>
<reference evidence="1 2" key="1">
    <citation type="submission" date="2024-06" db="EMBL/GenBank/DDBJ databases">
        <title>The Natural Products Discovery Center: Release of the First 8490 Sequenced Strains for Exploring Actinobacteria Biosynthetic Diversity.</title>
        <authorList>
            <person name="Kalkreuter E."/>
            <person name="Kautsar S.A."/>
            <person name="Yang D."/>
            <person name="Bader C.D."/>
            <person name="Teijaro C.N."/>
            <person name="Fluegel L."/>
            <person name="Davis C.M."/>
            <person name="Simpson J.R."/>
            <person name="Lauterbach L."/>
            <person name="Steele A.D."/>
            <person name="Gui C."/>
            <person name="Meng S."/>
            <person name="Li G."/>
            <person name="Viehrig K."/>
            <person name="Ye F."/>
            <person name="Su P."/>
            <person name="Kiefer A.F."/>
            <person name="Nichols A."/>
            <person name="Cepeda A.J."/>
            <person name="Yan W."/>
            <person name="Fan B."/>
            <person name="Jiang Y."/>
            <person name="Adhikari A."/>
            <person name="Zheng C.-J."/>
            <person name="Schuster L."/>
            <person name="Cowan T.M."/>
            <person name="Smanski M.J."/>
            <person name="Chevrette M.G."/>
            <person name="De Carvalho L.P.S."/>
            <person name="Shen B."/>
        </authorList>
    </citation>
    <scope>NUCLEOTIDE SEQUENCE [LARGE SCALE GENOMIC DNA]</scope>
    <source>
        <strain evidence="1 2">NPDC000234</strain>
    </source>
</reference>
<dbReference type="Gene3D" id="3.30.559.30">
    <property type="entry name" value="Nonribosomal peptide synthetase, condensation domain"/>
    <property type="match status" value="1"/>
</dbReference>
<dbReference type="SUPFAM" id="SSF52777">
    <property type="entry name" value="CoA-dependent acyltransferases"/>
    <property type="match status" value="1"/>
</dbReference>
<dbReference type="Proteomes" id="UP001474181">
    <property type="component" value="Unassembled WGS sequence"/>
</dbReference>
<name>A0ABV1XG13_9ACTN</name>
<organism evidence="1 2">
    <name type="scientific">Streptomyces hyaluromycini</name>
    <dbReference type="NCBI Taxonomy" id="1377993"/>
    <lineage>
        <taxon>Bacteria</taxon>
        <taxon>Bacillati</taxon>
        <taxon>Actinomycetota</taxon>
        <taxon>Actinomycetes</taxon>
        <taxon>Kitasatosporales</taxon>
        <taxon>Streptomycetaceae</taxon>
        <taxon>Streptomyces</taxon>
    </lineage>
</organism>
<proteinExistence type="predicted"/>
<sequence length="120" mass="13210">LLRRLNPATGPLLAELAEPQIEFNYMGRFDRPAAADWSYAAEEDAADLDADTGMPMSHALTLNALTEDRPEGPELSAHWVYAAGLLTEDAVRELAETWFRALEAVVARADELNRPTALTE</sequence>
<keyword evidence="2" id="KW-1185">Reference proteome</keyword>